<proteinExistence type="predicted"/>
<sequence length="58" mass="6491">MTWLHKGMWHADLGTYSAEGPTHDDAIKAIMAHIGDVHAHGESREHLLQLCMDALENK</sequence>
<organism evidence="1 2">
    <name type="scientific">Paraburkholderia unamae</name>
    <dbReference type="NCBI Taxonomy" id="219649"/>
    <lineage>
        <taxon>Bacteria</taxon>
        <taxon>Pseudomonadati</taxon>
        <taxon>Pseudomonadota</taxon>
        <taxon>Betaproteobacteria</taxon>
        <taxon>Burkholderiales</taxon>
        <taxon>Burkholderiaceae</taxon>
        <taxon>Paraburkholderia</taxon>
    </lineage>
</organism>
<accession>A0ACC6RGP7</accession>
<evidence type="ECO:0000313" key="2">
    <source>
        <dbReference type="Proteomes" id="UP001392318"/>
    </source>
</evidence>
<keyword evidence="2" id="KW-1185">Reference proteome</keyword>
<dbReference type="Proteomes" id="UP001392318">
    <property type="component" value="Unassembled WGS sequence"/>
</dbReference>
<gene>
    <name evidence="1" type="ORF">VSR83_12215</name>
</gene>
<evidence type="ECO:0000313" key="1">
    <source>
        <dbReference type="EMBL" id="MEM5400847.1"/>
    </source>
</evidence>
<name>A0ACC6RGP7_9BURK</name>
<protein>
    <submittedName>
        <fullName evidence="1">Uncharacterized protein</fullName>
    </submittedName>
</protein>
<comment type="caution">
    <text evidence="1">The sequence shown here is derived from an EMBL/GenBank/DDBJ whole genome shotgun (WGS) entry which is preliminary data.</text>
</comment>
<dbReference type="EMBL" id="JAYMRU010000007">
    <property type="protein sequence ID" value="MEM5400847.1"/>
    <property type="molecule type" value="Genomic_DNA"/>
</dbReference>
<reference evidence="1" key="1">
    <citation type="submission" date="2024-01" db="EMBL/GenBank/DDBJ databases">
        <title>The diversity of rhizobia nodulating Mimosa spp. in eleven states of Brazil covering several biomes is determined by host plant, location, and edaphic factors.</title>
        <authorList>
            <person name="Rouws L."/>
            <person name="Barauna A."/>
            <person name="Beukes C."/>
            <person name="De Faria S.M."/>
            <person name="Gross E."/>
            <person name="Dos Reis Junior F.B."/>
            <person name="Simon M."/>
            <person name="Maluk M."/>
            <person name="Odee D.W."/>
            <person name="Kenicer G."/>
            <person name="Young J.P.W."/>
            <person name="Reis V.M."/>
            <person name="Zilli J."/>
            <person name="James E.K."/>
        </authorList>
    </citation>
    <scope>NUCLEOTIDE SEQUENCE</scope>
    <source>
        <strain evidence="1">JPY452</strain>
    </source>
</reference>